<organism evidence="3 4">
    <name type="scientific">Candidatus Bilophila faecipullorum</name>
    <dbReference type="NCBI Taxonomy" id="2838482"/>
    <lineage>
        <taxon>Bacteria</taxon>
        <taxon>Pseudomonadati</taxon>
        <taxon>Thermodesulfobacteriota</taxon>
        <taxon>Desulfovibrionia</taxon>
        <taxon>Desulfovibrionales</taxon>
        <taxon>Desulfovibrionaceae</taxon>
        <taxon>Bilophila</taxon>
    </lineage>
</organism>
<dbReference type="Proteomes" id="UP000824264">
    <property type="component" value="Unassembled WGS sequence"/>
</dbReference>
<evidence type="ECO:0000313" key="4">
    <source>
        <dbReference type="Proteomes" id="UP000824264"/>
    </source>
</evidence>
<gene>
    <name evidence="3" type="ORF">H9874_04970</name>
</gene>
<evidence type="ECO:0000313" key="3">
    <source>
        <dbReference type="EMBL" id="HIW78482.1"/>
    </source>
</evidence>
<reference evidence="3" key="1">
    <citation type="journal article" date="2021" name="PeerJ">
        <title>Extensive microbial diversity within the chicken gut microbiome revealed by metagenomics and culture.</title>
        <authorList>
            <person name="Gilroy R."/>
            <person name="Ravi A."/>
            <person name="Getino M."/>
            <person name="Pursley I."/>
            <person name="Horton D.L."/>
            <person name="Alikhan N.F."/>
            <person name="Baker D."/>
            <person name="Gharbi K."/>
            <person name="Hall N."/>
            <person name="Watson M."/>
            <person name="Adriaenssens E.M."/>
            <person name="Foster-Nyarko E."/>
            <person name="Jarju S."/>
            <person name="Secka A."/>
            <person name="Antonio M."/>
            <person name="Oren A."/>
            <person name="Chaudhuri R.R."/>
            <person name="La Ragione R."/>
            <person name="Hildebrand F."/>
            <person name="Pallen M.J."/>
        </authorList>
    </citation>
    <scope>NUCLEOTIDE SEQUENCE</scope>
    <source>
        <strain evidence="3">ChiSxjej5B17-1746</strain>
    </source>
</reference>
<dbReference type="EMBL" id="DXGI01000177">
    <property type="protein sequence ID" value="HIW78482.1"/>
    <property type="molecule type" value="Genomic_DNA"/>
</dbReference>
<dbReference type="PANTHER" id="PTHR30024:SF42">
    <property type="entry name" value="ALIPHATIC SULFONATES-BINDING PROTEIN-RELATED"/>
    <property type="match status" value="1"/>
</dbReference>
<proteinExistence type="predicted"/>
<accession>A0A9D1QZY3</accession>
<feature type="domain" description="SsuA/THI5-like" evidence="2">
    <location>
        <begin position="139"/>
        <end position="259"/>
    </location>
</feature>
<dbReference type="PANTHER" id="PTHR30024">
    <property type="entry name" value="ALIPHATIC SULFONATES-BINDING PROTEIN-RELATED"/>
    <property type="match status" value="1"/>
</dbReference>
<dbReference type="InterPro" id="IPR015168">
    <property type="entry name" value="SsuA/THI5"/>
</dbReference>
<comment type="caution">
    <text evidence="3">The sequence shown here is derived from an EMBL/GenBank/DDBJ whole genome shotgun (WGS) entry which is preliminary data.</text>
</comment>
<evidence type="ECO:0000259" key="2">
    <source>
        <dbReference type="Pfam" id="PF09084"/>
    </source>
</evidence>
<protein>
    <submittedName>
        <fullName evidence="3">ABC transporter substrate-binding protein</fullName>
    </submittedName>
</protein>
<name>A0A9D1QZY3_9BACT</name>
<keyword evidence="1" id="KW-0732">Signal</keyword>
<dbReference type="SUPFAM" id="SSF53850">
    <property type="entry name" value="Periplasmic binding protein-like II"/>
    <property type="match status" value="1"/>
</dbReference>
<dbReference type="Gene3D" id="3.40.190.10">
    <property type="entry name" value="Periplasmic binding protein-like II"/>
    <property type="match status" value="2"/>
</dbReference>
<sequence>MLFARLLAFVMAAALAVPGFVCASPLPTVRTAWLAEHEAFAAWYAHERKWDAENGISLELVLFPTGKNLVDNMRGAGCVIGGCGGAAAVFGLLDKRIYVIGVGSDETAANAVYVRPDSPLLALKGENPSYPELYGSAAAMQGKTVLAPVGTSAHQLLYFWLERLGTSDAEAIVIDTKPEEALKAFMGGMGDAVALWAPDTYKAESLGLKRVATGRDCGITQPILLIADRKAADADPAAVTAFMKAYLKAVEAISALPKEELAPLYQRFMRDFAGQEVSVEVARADLEHHRFLSGDEQRAIFRSRAEGGLLQAWIEDVVRFHEATGALSRRQSKALEGVPLATSRFLDEAASH</sequence>
<evidence type="ECO:0000256" key="1">
    <source>
        <dbReference type="SAM" id="SignalP"/>
    </source>
</evidence>
<feature type="signal peptide" evidence="1">
    <location>
        <begin position="1"/>
        <end position="23"/>
    </location>
</feature>
<reference evidence="3" key="2">
    <citation type="submission" date="2021-04" db="EMBL/GenBank/DDBJ databases">
        <authorList>
            <person name="Gilroy R."/>
        </authorList>
    </citation>
    <scope>NUCLEOTIDE SEQUENCE</scope>
    <source>
        <strain evidence="3">ChiSxjej5B17-1746</strain>
    </source>
</reference>
<feature type="chain" id="PRO_5038504163" evidence="1">
    <location>
        <begin position="24"/>
        <end position="352"/>
    </location>
</feature>
<dbReference type="AlphaFoldDB" id="A0A9D1QZY3"/>
<dbReference type="Pfam" id="PF09084">
    <property type="entry name" value="NMT1"/>
    <property type="match status" value="1"/>
</dbReference>